<name>A0A7X6BMS3_9CAUL</name>
<comment type="subunit">
    <text evidence="2">In C.crescentus, the flagellar filament is composed of multiple flagellins of 29 kDa; 27 kDa and 25 kDa.</text>
</comment>
<accession>A0A7X6BMS3</accession>
<dbReference type="Proteomes" id="UP000587415">
    <property type="component" value="Unassembled WGS sequence"/>
</dbReference>
<feature type="domain" description="Flagellin N-terminal" evidence="5">
    <location>
        <begin position="5"/>
        <end position="142"/>
    </location>
</feature>
<evidence type="ECO:0000313" key="7">
    <source>
        <dbReference type="EMBL" id="NJC39980.1"/>
    </source>
</evidence>
<protein>
    <recommendedName>
        <fullName evidence="4">Flagellin</fullName>
    </recommendedName>
</protein>
<dbReference type="GO" id="GO:0005198">
    <property type="term" value="F:structural molecule activity"/>
    <property type="evidence" value="ECO:0007669"/>
    <property type="project" value="UniProtKB-UniRule"/>
</dbReference>
<dbReference type="EMBL" id="JAATJM010000001">
    <property type="protein sequence ID" value="NJC39980.1"/>
    <property type="molecule type" value="Genomic_DNA"/>
</dbReference>
<sequence length="278" mass="28910">MTNSVHTNTSAAIALQNLTRTNERLGDVQSRISTGLKVQGAKDNAAIWAIAQQQRADVGALSAVKQSLDRATSIADVALSAGESVSDLLNQLKEKVVAAKDTSLKTQSRQLLDADFKALMKAIASQVENATFDGGNILNGTLTTGIKFLANADASSFVTLSAKDLSLGGGIVDVTLSDSLLTLTGATQALTRLDASITQLNAALGEIGAQAKQIEAHNSFVTKLVDTLESGIGNLVDADLAKESARLQALQVQQQLGAQSLSIANQAPQIILSLFRGG</sequence>
<dbReference type="GO" id="GO:0005576">
    <property type="term" value="C:extracellular region"/>
    <property type="evidence" value="ECO:0007669"/>
    <property type="project" value="UniProtKB-SubCell"/>
</dbReference>
<evidence type="ECO:0000313" key="8">
    <source>
        <dbReference type="Proteomes" id="UP000587415"/>
    </source>
</evidence>
<keyword evidence="4" id="KW-0964">Secreted</keyword>
<evidence type="ECO:0000256" key="2">
    <source>
        <dbReference type="ARBA" id="ARBA00011829"/>
    </source>
</evidence>
<dbReference type="GO" id="GO:0009288">
    <property type="term" value="C:bacterial-type flagellum"/>
    <property type="evidence" value="ECO:0007669"/>
    <property type="project" value="UniProtKB-SubCell"/>
</dbReference>
<evidence type="ECO:0000256" key="1">
    <source>
        <dbReference type="ARBA" id="ARBA00005709"/>
    </source>
</evidence>
<dbReference type="AlphaFoldDB" id="A0A7X6BMS3"/>
<keyword evidence="3 4" id="KW-0975">Bacterial flagellum</keyword>
<comment type="caution">
    <text evidence="7">The sequence shown here is derived from an EMBL/GenBank/DDBJ whole genome shotgun (WGS) entry which is preliminary data.</text>
</comment>
<dbReference type="InterPro" id="IPR001492">
    <property type="entry name" value="Flagellin"/>
</dbReference>
<keyword evidence="7" id="KW-0282">Flagellum</keyword>
<dbReference type="RefSeq" id="WP_168044902.1">
    <property type="nucleotide sequence ID" value="NZ_JAATJM010000001.1"/>
</dbReference>
<dbReference type="PANTHER" id="PTHR42792:SF2">
    <property type="entry name" value="FLAGELLIN"/>
    <property type="match status" value="1"/>
</dbReference>
<reference evidence="7 8" key="1">
    <citation type="submission" date="2020-03" db="EMBL/GenBank/DDBJ databases">
        <title>Genomic Encyclopedia of Type Strains, Phase IV (KMG-IV): sequencing the most valuable type-strain genomes for metagenomic binning, comparative biology and taxonomic classification.</title>
        <authorList>
            <person name="Goeker M."/>
        </authorList>
    </citation>
    <scope>NUCLEOTIDE SEQUENCE [LARGE SCALE GENOMIC DNA]</scope>
    <source>
        <strain evidence="7 8">DSM 4736</strain>
    </source>
</reference>
<evidence type="ECO:0000259" key="5">
    <source>
        <dbReference type="Pfam" id="PF00669"/>
    </source>
</evidence>
<keyword evidence="7" id="KW-0969">Cilium</keyword>
<keyword evidence="7" id="KW-0966">Cell projection</keyword>
<evidence type="ECO:0000256" key="4">
    <source>
        <dbReference type="RuleBase" id="RU362073"/>
    </source>
</evidence>
<gene>
    <name evidence="7" type="ORF">GGQ87_000238</name>
</gene>
<evidence type="ECO:0000259" key="6">
    <source>
        <dbReference type="Pfam" id="PF00700"/>
    </source>
</evidence>
<dbReference type="PANTHER" id="PTHR42792">
    <property type="entry name" value="FLAGELLIN"/>
    <property type="match status" value="1"/>
</dbReference>
<keyword evidence="8" id="KW-1185">Reference proteome</keyword>
<organism evidence="7 8">
    <name type="scientific">Brevundimonas alba</name>
    <dbReference type="NCBI Taxonomy" id="74314"/>
    <lineage>
        <taxon>Bacteria</taxon>
        <taxon>Pseudomonadati</taxon>
        <taxon>Pseudomonadota</taxon>
        <taxon>Alphaproteobacteria</taxon>
        <taxon>Caulobacterales</taxon>
        <taxon>Caulobacteraceae</taxon>
        <taxon>Brevundimonas</taxon>
    </lineage>
</organism>
<dbReference type="SUPFAM" id="SSF64518">
    <property type="entry name" value="Phase 1 flagellin"/>
    <property type="match status" value="1"/>
</dbReference>
<dbReference type="Pfam" id="PF00669">
    <property type="entry name" value="Flagellin_N"/>
    <property type="match status" value="1"/>
</dbReference>
<dbReference type="InterPro" id="IPR046358">
    <property type="entry name" value="Flagellin_C"/>
</dbReference>
<dbReference type="Gene3D" id="1.20.1330.10">
    <property type="entry name" value="f41 fragment of flagellin, N-terminal domain"/>
    <property type="match status" value="1"/>
</dbReference>
<feature type="domain" description="Flagellin C-terminal" evidence="6">
    <location>
        <begin position="192"/>
        <end position="275"/>
    </location>
</feature>
<comment type="similarity">
    <text evidence="1 4">Belongs to the bacterial flagellin family.</text>
</comment>
<dbReference type="InterPro" id="IPR001029">
    <property type="entry name" value="Flagellin_N"/>
</dbReference>
<comment type="function">
    <text evidence="4">Flagellin is the subunit protein which polymerizes to form the filaments of bacterial flagella.</text>
</comment>
<dbReference type="Pfam" id="PF00700">
    <property type="entry name" value="Flagellin_C"/>
    <property type="match status" value="1"/>
</dbReference>
<proteinExistence type="inferred from homology"/>
<comment type="subcellular location">
    <subcellularLocation>
        <location evidence="4">Secreted</location>
    </subcellularLocation>
    <subcellularLocation>
        <location evidence="4">Bacterial flagellum</location>
    </subcellularLocation>
</comment>
<evidence type="ECO:0000256" key="3">
    <source>
        <dbReference type="ARBA" id="ARBA00023143"/>
    </source>
</evidence>